<dbReference type="AlphaFoldDB" id="A0A4C1WJ70"/>
<proteinExistence type="predicted"/>
<evidence type="ECO:0000256" key="1">
    <source>
        <dbReference type="SAM" id="MobiDB-lite"/>
    </source>
</evidence>
<name>A0A4C1WJ70_EUMVA</name>
<organism evidence="2 3">
    <name type="scientific">Eumeta variegata</name>
    <name type="common">Bagworm moth</name>
    <name type="synonym">Eumeta japonica</name>
    <dbReference type="NCBI Taxonomy" id="151549"/>
    <lineage>
        <taxon>Eukaryota</taxon>
        <taxon>Metazoa</taxon>
        <taxon>Ecdysozoa</taxon>
        <taxon>Arthropoda</taxon>
        <taxon>Hexapoda</taxon>
        <taxon>Insecta</taxon>
        <taxon>Pterygota</taxon>
        <taxon>Neoptera</taxon>
        <taxon>Endopterygota</taxon>
        <taxon>Lepidoptera</taxon>
        <taxon>Glossata</taxon>
        <taxon>Ditrysia</taxon>
        <taxon>Tineoidea</taxon>
        <taxon>Psychidae</taxon>
        <taxon>Oiketicinae</taxon>
        <taxon>Eumeta</taxon>
    </lineage>
</organism>
<evidence type="ECO:0000313" key="2">
    <source>
        <dbReference type="EMBL" id="GBP50155.1"/>
    </source>
</evidence>
<sequence length="182" mass="19768">MSGDWIIRACACVDRRTRICVTFCGHALCMRIKECNVKRNGHDECKFDLLRVSCEHEGELPQVKAGADASGYVVAVCNLLFSYKPLGLSDARRKYLSPNAEITEVTTSEPGLMLSTSFGTLCYWAFEGKHDNNIRSSLIVTSRGGAWRHATASAVAVGAVGAGRDTSSAPTVPRAQDRAARR</sequence>
<keyword evidence="3" id="KW-1185">Reference proteome</keyword>
<dbReference type="Proteomes" id="UP000299102">
    <property type="component" value="Unassembled WGS sequence"/>
</dbReference>
<evidence type="ECO:0000313" key="3">
    <source>
        <dbReference type="Proteomes" id="UP000299102"/>
    </source>
</evidence>
<gene>
    <name evidence="2" type="ORF">EVAR_42836_1</name>
</gene>
<feature type="region of interest" description="Disordered" evidence="1">
    <location>
        <begin position="163"/>
        <end position="182"/>
    </location>
</feature>
<dbReference type="EMBL" id="BGZK01000559">
    <property type="protein sequence ID" value="GBP50155.1"/>
    <property type="molecule type" value="Genomic_DNA"/>
</dbReference>
<reference evidence="2 3" key="1">
    <citation type="journal article" date="2019" name="Commun. Biol.">
        <title>The bagworm genome reveals a unique fibroin gene that provides high tensile strength.</title>
        <authorList>
            <person name="Kono N."/>
            <person name="Nakamura H."/>
            <person name="Ohtoshi R."/>
            <person name="Tomita M."/>
            <person name="Numata K."/>
            <person name="Arakawa K."/>
        </authorList>
    </citation>
    <scope>NUCLEOTIDE SEQUENCE [LARGE SCALE GENOMIC DNA]</scope>
</reference>
<comment type="caution">
    <text evidence="2">The sequence shown here is derived from an EMBL/GenBank/DDBJ whole genome shotgun (WGS) entry which is preliminary data.</text>
</comment>
<protein>
    <submittedName>
        <fullName evidence="2">Uncharacterized protein</fullName>
    </submittedName>
</protein>
<accession>A0A4C1WJ70</accession>